<reference evidence="3" key="1">
    <citation type="journal article" date="2020" name="Stud. Mycol.">
        <title>101 Dothideomycetes genomes: a test case for predicting lifestyles and emergence of pathogens.</title>
        <authorList>
            <person name="Haridas S."/>
            <person name="Albert R."/>
            <person name="Binder M."/>
            <person name="Bloem J."/>
            <person name="Labutti K."/>
            <person name="Salamov A."/>
            <person name="Andreopoulos B."/>
            <person name="Baker S."/>
            <person name="Barry K."/>
            <person name="Bills G."/>
            <person name="Bluhm B."/>
            <person name="Cannon C."/>
            <person name="Castanera R."/>
            <person name="Culley D."/>
            <person name="Daum C."/>
            <person name="Ezra D."/>
            <person name="Gonzalez J."/>
            <person name="Henrissat B."/>
            <person name="Kuo A."/>
            <person name="Liang C."/>
            <person name="Lipzen A."/>
            <person name="Lutzoni F."/>
            <person name="Magnuson J."/>
            <person name="Mondo S."/>
            <person name="Nolan M."/>
            <person name="Ohm R."/>
            <person name="Pangilinan J."/>
            <person name="Park H.-J."/>
            <person name="Ramirez L."/>
            <person name="Alfaro M."/>
            <person name="Sun H."/>
            <person name="Tritt A."/>
            <person name="Yoshinaga Y."/>
            <person name="Zwiers L.-H."/>
            <person name="Turgeon B."/>
            <person name="Goodwin S."/>
            <person name="Spatafora J."/>
            <person name="Crous P."/>
            <person name="Grigoriev I."/>
        </authorList>
    </citation>
    <scope>NUCLEOTIDE SEQUENCE</scope>
    <source>
        <strain evidence="3">CBS 207.26</strain>
    </source>
</reference>
<dbReference type="Pfam" id="PF14420">
    <property type="entry name" value="Clr5"/>
    <property type="match status" value="1"/>
</dbReference>
<dbReference type="InterPro" id="IPR025676">
    <property type="entry name" value="Clr5_dom"/>
</dbReference>
<accession>A0A6A6E489</accession>
<dbReference type="InterPro" id="IPR011990">
    <property type="entry name" value="TPR-like_helical_dom_sf"/>
</dbReference>
<feature type="region of interest" description="Disordered" evidence="1">
    <location>
        <begin position="116"/>
        <end position="136"/>
    </location>
</feature>
<dbReference type="OrthoDB" id="5308957at2759"/>
<name>A0A6A6E489_9PEZI</name>
<feature type="region of interest" description="Disordered" evidence="1">
    <location>
        <begin position="1"/>
        <end position="24"/>
    </location>
</feature>
<evidence type="ECO:0000259" key="2">
    <source>
        <dbReference type="Pfam" id="PF14420"/>
    </source>
</evidence>
<dbReference type="AlphaFoldDB" id="A0A6A6E489"/>
<protein>
    <recommendedName>
        <fullName evidence="2">Clr5 domain-containing protein</fullName>
    </recommendedName>
</protein>
<keyword evidence="4" id="KW-1185">Reference proteome</keyword>
<proteinExistence type="predicted"/>
<dbReference type="Proteomes" id="UP000800200">
    <property type="component" value="Unassembled WGS sequence"/>
</dbReference>
<dbReference type="SUPFAM" id="SSF48452">
    <property type="entry name" value="TPR-like"/>
    <property type="match status" value="1"/>
</dbReference>
<evidence type="ECO:0000313" key="4">
    <source>
        <dbReference type="Proteomes" id="UP000800200"/>
    </source>
</evidence>
<evidence type="ECO:0000256" key="1">
    <source>
        <dbReference type="SAM" id="MobiDB-lite"/>
    </source>
</evidence>
<feature type="compositionally biased region" description="Polar residues" evidence="1">
    <location>
        <begin position="117"/>
        <end position="134"/>
    </location>
</feature>
<feature type="domain" description="Clr5" evidence="2">
    <location>
        <begin position="35"/>
        <end position="71"/>
    </location>
</feature>
<evidence type="ECO:0000313" key="3">
    <source>
        <dbReference type="EMBL" id="KAF2184706.1"/>
    </source>
</evidence>
<organism evidence="3 4">
    <name type="scientific">Zopfia rhizophila CBS 207.26</name>
    <dbReference type="NCBI Taxonomy" id="1314779"/>
    <lineage>
        <taxon>Eukaryota</taxon>
        <taxon>Fungi</taxon>
        <taxon>Dikarya</taxon>
        <taxon>Ascomycota</taxon>
        <taxon>Pezizomycotina</taxon>
        <taxon>Dothideomycetes</taxon>
        <taxon>Dothideomycetes incertae sedis</taxon>
        <taxon>Zopfiaceae</taxon>
        <taxon>Zopfia</taxon>
    </lineage>
</organism>
<gene>
    <name evidence="3" type="ORF">K469DRAFT_750856</name>
</gene>
<sequence>MMLDNEPAGENSNVPAPFLEPPVASSKRSKYRNLDWEGNRKRLHQLYPLDSKSLTETMQIMKNEYGFDASLKLGDGRSTCRVPWLIRWSKRVTQGRRVERRQNSLAHTPAGMVVATPGSSLDNQSPTVATSPQNVEDAGSPDVIVLRSNPLPGKKVLPLSWNDQNRQDLAATLEMAQSDYEAGELDQAESAFIEAYEGYEHLLSSTHDETVKVAYRIATFYTHFCDSRMGHCGVAWTKIKSTKWHREEAEEVKAPQRSIWLSGYVWARTTPGICEDVNMNANSSRIDYGLSVARVHVATGEPAVETFLKTIEHLCTRDPRNLAIQGLRARGELLKLYLKQDASDTIIGHGEAFSTASAVFSTFWDQFSWNRKNLKSRDILEAAMELASCALKGGFDNNAKWMFRRIENKATSVLGSDDERTIWTLISIGIVYQNAKWWYDAKPWFEQACAAADAKYGTEDGITESLELALEKRHFSYISDEGRPFKLSLELWFHNLSEQIAPGVIFFRHGMASL</sequence>
<dbReference type="EMBL" id="ML994637">
    <property type="protein sequence ID" value="KAF2184706.1"/>
    <property type="molecule type" value="Genomic_DNA"/>
</dbReference>